<dbReference type="NCBIfam" id="NF033520">
    <property type="entry name" value="transpos_IS982"/>
    <property type="match status" value="1"/>
</dbReference>
<evidence type="ECO:0000313" key="2">
    <source>
        <dbReference type="EMBL" id="GAK54084.1"/>
    </source>
</evidence>
<dbReference type="STRING" id="1499966.U14_05361"/>
<dbReference type="EMBL" id="DF820460">
    <property type="protein sequence ID" value="GAK54084.1"/>
    <property type="molecule type" value="Genomic_DNA"/>
</dbReference>
<gene>
    <name evidence="2" type="ORF">U14_05361</name>
</gene>
<protein>
    <submittedName>
        <fullName evidence="2">Transposase IS982 family</fullName>
    </submittedName>
</protein>
<organism evidence="2">
    <name type="scientific">Candidatus Moduliflexus flocculans</name>
    <dbReference type="NCBI Taxonomy" id="1499966"/>
    <lineage>
        <taxon>Bacteria</taxon>
        <taxon>Candidatus Moduliflexota</taxon>
        <taxon>Candidatus Moduliflexia</taxon>
        <taxon>Candidatus Moduliflexales</taxon>
        <taxon>Candidatus Moduliflexaceae</taxon>
    </lineage>
</organism>
<name>A0A081BRQ3_9BACT</name>
<dbReference type="Pfam" id="PF13612">
    <property type="entry name" value="DDE_Tnp_1_3"/>
    <property type="match status" value="1"/>
</dbReference>
<accession>A0A081BRQ3</accession>
<reference evidence="2" key="1">
    <citation type="journal article" date="2015" name="PeerJ">
        <title>First genomic representation of candidate bacterial phylum KSB3 points to enhanced environmental sensing as a trigger of wastewater bulking.</title>
        <authorList>
            <person name="Sekiguchi Y."/>
            <person name="Ohashi A."/>
            <person name="Parks D.H."/>
            <person name="Yamauchi T."/>
            <person name="Tyson G.W."/>
            <person name="Hugenholtz P."/>
        </authorList>
    </citation>
    <scope>NUCLEOTIDE SEQUENCE [LARGE SCALE GENOMIC DNA]</scope>
</reference>
<keyword evidence="3" id="KW-1185">Reference proteome</keyword>
<feature type="domain" description="Transposase DDE" evidence="1">
    <location>
        <begin position="104"/>
        <end position="189"/>
    </location>
</feature>
<proteinExistence type="predicted"/>
<dbReference type="AlphaFoldDB" id="A0A081BRQ3"/>
<dbReference type="HOGENOM" id="CLU_073308_1_2_0"/>
<evidence type="ECO:0000259" key="1">
    <source>
        <dbReference type="Pfam" id="PF13612"/>
    </source>
</evidence>
<sequence length="204" mass="23702">MTLLELFCDIDDFCLWFVPVWESRMLPPADHKVRRRPGQLCVSEVMTILVLFHRSHYRMFKHFYIEYVLTTLRGEFPGLVSYSRFVTLMPGTLVPLCASLQRRKGSVTGVAYVDSTPLRVCHNRRIPSHKVFKTMARRGKNSLGWFYGFKVHLIINEQGQLLTVKITPGNVDDRIPVPDMTTGLVRQAFWRSRLYFPEIVCPPL</sequence>
<dbReference type="Proteomes" id="UP000030700">
    <property type="component" value="Unassembled WGS sequence"/>
</dbReference>
<dbReference type="InterPro" id="IPR025668">
    <property type="entry name" value="Tnp_DDE_dom"/>
</dbReference>
<evidence type="ECO:0000313" key="3">
    <source>
        <dbReference type="Proteomes" id="UP000030700"/>
    </source>
</evidence>